<dbReference type="PATRIC" id="fig|1317118.6.peg.320"/>
<evidence type="ECO:0000313" key="4">
    <source>
        <dbReference type="Proteomes" id="UP000019063"/>
    </source>
</evidence>
<gene>
    <name evidence="3" type="ORF">ATO8_01555</name>
</gene>
<keyword evidence="4" id="KW-1185">Reference proteome</keyword>
<reference evidence="3 4" key="1">
    <citation type="journal article" date="2014" name="Antonie Van Leeuwenhoek">
        <title>Roseivivax atlanticus sp. nov., isolated from surface seawater of the Atlantic Ocean.</title>
        <authorList>
            <person name="Li G."/>
            <person name="Lai Q."/>
            <person name="Liu X."/>
            <person name="Sun F."/>
            <person name="Shao Z."/>
        </authorList>
    </citation>
    <scope>NUCLEOTIDE SEQUENCE [LARGE SCALE GENOMIC DNA]</scope>
    <source>
        <strain evidence="3 4">22II-s10s</strain>
    </source>
</reference>
<feature type="coiled-coil region" evidence="1">
    <location>
        <begin position="57"/>
        <end position="116"/>
    </location>
</feature>
<feature type="chain" id="PRO_5004842252" evidence="2">
    <location>
        <begin position="23"/>
        <end position="262"/>
    </location>
</feature>
<dbReference type="EMBL" id="AQQW01000001">
    <property type="protein sequence ID" value="ETW14554.1"/>
    <property type="molecule type" value="Genomic_DNA"/>
</dbReference>
<protein>
    <submittedName>
        <fullName evidence="3">Conjugal transfer protein TrbJ</fullName>
    </submittedName>
</protein>
<name>W4HPD6_9RHOB</name>
<evidence type="ECO:0000256" key="1">
    <source>
        <dbReference type="SAM" id="Coils"/>
    </source>
</evidence>
<feature type="signal peptide" evidence="2">
    <location>
        <begin position="1"/>
        <end position="22"/>
    </location>
</feature>
<dbReference type="Proteomes" id="UP000019063">
    <property type="component" value="Unassembled WGS sequence"/>
</dbReference>
<proteinExistence type="predicted"/>
<dbReference type="NCBIfam" id="NF010448">
    <property type="entry name" value="PRK13874.1"/>
    <property type="match status" value="1"/>
</dbReference>
<dbReference type="RefSeq" id="WP_043841462.1">
    <property type="nucleotide sequence ID" value="NZ_AQQW01000001.1"/>
</dbReference>
<dbReference type="AlphaFoldDB" id="W4HPD6"/>
<keyword evidence="1" id="KW-0175">Coiled coil</keyword>
<dbReference type="InterPro" id="IPR014147">
    <property type="entry name" value="T4SS_TrbJ"/>
</dbReference>
<sequence length="262" mass="27864">MTHTAHRLSRLASASALALALAAPLGLSPIFATSAQAFLFGGGGRIVYDPRNHAENILSAARALEQINNQITQLQNEAQMLMNQARNLASLPYSSLQALQQNVDRTRQLLSQAQNIAFDVAQIDQVFQQDYANIPMAAPEAQLLADARSRWENTVGGLQDALRVQAGVVGNLDGQRAELSALVGESQSAVGALQATQAGNQLLALQSQQIADLIAVVAANGRATALVEAERSAAAEQGRVQRERFLTPGAGYQPGNARMFNN</sequence>
<organism evidence="3 4">
    <name type="scientific">Roseivivax marinus</name>
    <dbReference type="NCBI Taxonomy" id="1379903"/>
    <lineage>
        <taxon>Bacteria</taxon>
        <taxon>Pseudomonadati</taxon>
        <taxon>Pseudomonadota</taxon>
        <taxon>Alphaproteobacteria</taxon>
        <taxon>Rhodobacterales</taxon>
        <taxon>Roseobacteraceae</taxon>
        <taxon>Roseivivax</taxon>
    </lineage>
</organism>
<accession>W4HPD6</accession>
<comment type="caution">
    <text evidence="3">The sequence shown here is derived from an EMBL/GenBank/DDBJ whole genome shotgun (WGS) entry which is preliminary data.</text>
</comment>
<dbReference type="eggNOG" id="COG5314">
    <property type="taxonomic scope" value="Bacteria"/>
</dbReference>
<keyword evidence="2" id="KW-0732">Signal</keyword>
<evidence type="ECO:0000256" key="2">
    <source>
        <dbReference type="SAM" id="SignalP"/>
    </source>
</evidence>
<dbReference type="STRING" id="1379903.ATO8_01555"/>
<dbReference type="NCBIfam" id="TIGR02780">
    <property type="entry name" value="TrbJ_Ti"/>
    <property type="match status" value="1"/>
</dbReference>
<evidence type="ECO:0000313" key="3">
    <source>
        <dbReference type="EMBL" id="ETW14554.1"/>
    </source>
</evidence>